<keyword evidence="1" id="KW-1133">Transmembrane helix</keyword>
<protein>
    <submittedName>
        <fullName evidence="2">Uncharacterized protein</fullName>
    </submittedName>
</protein>
<keyword evidence="3" id="KW-1185">Reference proteome</keyword>
<dbReference type="EMBL" id="BMMK01000010">
    <property type="protein sequence ID" value="GGM53768.1"/>
    <property type="molecule type" value="Genomic_DNA"/>
</dbReference>
<dbReference type="Proteomes" id="UP000637578">
    <property type="component" value="Unassembled WGS sequence"/>
</dbReference>
<evidence type="ECO:0000256" key="1">
    <source>
        <dbReference type="SAM" id="Phobius"/>
    </source>
</evidence>
<gene>
    <name evidence="2" type="ORF">GCM10012275_26060</name>
</gene>
<organism evidence="2 3">
    <name type="scientific">Longimycelium tulufanense</name>
    <dbReference type="NCBI Taxonomy" id="907463"/>
    <lineage>
        <taxon>Bacteria</taxon>
        <taxon>Bacillati</taxon>
        <taxon>Actinomycetota</taxon>
        <taxon>Actinomycetes</taxon>
        <taxon>Pseudonocardiales</taxon>
        <taxon>Pseudonocardiaceae</taxon>
        <taxon>Longimycelium</taxon>
    </lineage>
</organism>
<feature type="transmembrane region" description="Helical" evidence="1">
    <location>
        <begin position="54"/>
        <end position="75"/>
    </location>
</feature>
<keyword evidence="1" id="KW-0812">Transmembrane</keyword>
<dbReference type="RefSeq" id="WP_189057341.1">
    <property type="nucleotide sequence ID" value="NZ_BMMK01000010.1"/>
</dbReference>
<keyword evidence="1" id="KW-0472">Membrane</keyword>
<dbReference type="AlphaFoldDB" id="A0A8J3FVS8"/>
<feature type="transmembrane region" description="Helical" evidence="1">
    <location>
        <begin position="96"/>
        <end position="116"/>
    </location>
</feature>
<comment type="caution">
    <text evidence="2">The sequence shown here is derived from an EMBL/GenBank/DDBJ whole genome shotgun (WGS) entry which is preliminary data.</text>
</comment>
<accession>A0A8J3FVS8</accession>
<evidence type="ECO:0000313" key="2">
    <source>
        <dbReference type="EMBL" id="GGM53768.1"/>
    </source>
</evidence>
<evidence type="ECO:0000313" key="3">
    <source>
        <dbReference type="Proteomes" id="UP000637578"/>
    </source>
</evidence>
<name>A0A8J3FVS8_9PSEU</name>
<reference evidence="2" key="2">
    <citation type="submission" date="2020-09" db="EMBL/GenBank/DDBJ databases">
        <authorList>
            <person name="Sun Q."/>
            <person name="Zhou Y."/>
        </authorList>
    </citation>
    <scope>NUCLEOTIDE SEQUENCE</scope>
    <source>
        <strain evidence="2">CGMCC 4.5737</strain>
    </source>
</reference>
<feature type="transmembrane region" description="Helical" evidence="1">
    <location>
        <begin position="12"/>
        <end position="34"/>
    </location>
</feature>
<reference evidence="2" key="1">
    <citation type="journal article" date="2014" name="Int. J. Syst. Evol. Microbiol.">
        <title>Complete genome sequence of Corynebacterium casei LMG S-19264T (=DSM 44701T), isolated from a smear-ripened cheese.</title>
        <authorList>
            <consortium name="US DOE Joint Genome Institute (JGI-PGF)"/>
            <person name="Walter F."/>
            <person name="Albersmeier A."/>
            <person name="Kalinowski J."/>
            <person name="Ruckert C."/>
        </authorList>
    </citation>
    <scope>NUCLEOTIDE SEQUENCE</scope>
    <source>
        <strain evidence="2">CGMCC 4.5737</strain>
    </source>
</reference>
<sequence>MAEPRRPPIGWLITPLVGVISTALGVTVLFLGQARLVPWLAGGVENVCGTVDCGLGVGVLLLFFGFLVVSCAMVAGTVVGLRRRDDTDNRRAVRRGLAVAGWSLLAYAVLSVVAWWPQA</sequence>
<proteinExistence type="predicted"/>